<accession>A0A165MPD1</accession>
<evidence type="ECO:0000313" key="1">
    <source>
        <dbReference type="EMBL" id="KZT18602.1"/>
    </source>
</evidence>
<dbReference type="EMBL" id="KV425670">
    <property type="protein sequence ID" value="KZT18602.1"/>
    <property type="molecule type" value="Genomic_DNA"/>
</dbReference>
<dbReference type="SMART" id="SM00028">
    <property type="entry name" value="TPR"/>
    <property type="match status" value="3"/>
</dbReference>
<reference evidence="1 2" key="1">
    <citation type="journal article" date="2016" name="Mol. Biol. Evol.">
        <title>Comparative Genomics of Early-Diverging Mushroom-Forming Fungi Provides Insights into the Origins of Lignocellulose Decay Capabilities.</title>
        <authorList>
            <person name="Nagy L.G."/>
            <person name="Riley R."/>
            <person name="Tritt A."/>
            <person name="Adam C."/>
            <person name="Daum C."/>
            <person name="Floudas D."/>
            <person name="Sun H."/>
            <person name="Yadav J.S."/>
            <person name="Pangilinan J."/>
            <person name="Larsson K.H."/>
            <person name="Matsuura K."/>
            <person name="Barry K."/>
            <person name="Labutti K."/>
            <person name="Kuo R."/>
            <person name="Ohm R.A."/>
            <person name="Bhattacharya S.S."/>
            <person name="Shirouzu T."/>
            <person name="Yoshinaga Y."/>
            <person name="Martin F.M."/>
            <person name="Grigoriev I.V."/>
            <person name="Hibbett D.S."/>
        </authorList>
    </citation>
    <scope>NUCLEOTIDE SEQUENCE [LARGE SCALE GENOMIC DNA]</scope>
    <source>
        <strain evidence="1 2">HHB14362 ss-1</strain>
    </source>
</reference>
<dbReference type="Pfam" id="PF13424">
    <property type="entry name" value="TPR_12"/>
    <property type="match status" value="1"/>
</dbReference>
<dbReference type="Gene3D" id="1.25.40.10">
    <property type="entry name" value="Tetratricopeptide repeat domain"/>
    <property type="match status" value="1"/>
</dbReference>
<proteinExistence type="predicted"/>
<name>A0A165MPD1_9AGAM</name>
<dbReference type="InterPro" id="IPR019734">
    <property type="entry name" value="TPR_rpt"/>
</dbReference>
<dbReference type="InterPro" id="IPR011990">
    <property type="entry name" value="TPR-like_helical_dom_sf"/>
</dbReference>
<dbReference type="STRING" id="1314782.A0A165MPD1"/>
<dbReference type="InParanoid" id="A0A165MPD1"/>
<evidence type="ECO:0000313" key="2">
    <source>
        <dbReference type="Proteomes" id="UP000076761"/>
    </source>
</evidence>
<organism evidence="1 2">
    <name type="scientific">Neolentinus lepideus HHB14362 ss-1</name>
    <dbReference type="NCBI Taxonomy" id="1314782"/>
    <lineage>
        <taxon>Eukaryota</taxon>
        <taxon>Fungi</taxon>
        <taxon>Dikarya</taxon>
        <taxon>Basidiomycota</taxon>
        <taxon>Agaricomycotina</taxon>
        <taxon>Agaricomycetes</taxon>
        <taxon>Gloeophyllales</taxon>
        <taxon>Gloeophyllaceae</taxon>
        <taxon>Neolentinus</taxon>
    </lineage>
</organism>
<keyword evidence="2" id="KW-1185">Reference proteome</keyword>
<dbReference type="OrthoDB" id="2423701at2759"/>
<gene>
    <name evidence="1" type="ORF">NEOLEDRAFT_1184136</name>
</gene>
<dbReference type="SUPFAM" id="SSF48452">
    <property type="entry name" value="TPR-like"/>
    <property type="match status" value="1"/>
</dbReference>
<dbReference type="Proteomes" id="UP000076761">
    <property type="component" value="Unassembled WGS sequence"/>
</dbReference>
<sequence length="132" mass="14844">MLKAETGEAERVERERKTGLAAYKNKDYKPAIRHLEKARKIWPEDVSILVALAGAYLNTKDYQKSIAVCEKVIELSNERTESETYSAEAFSTMSSAFVKLGDSPTAIKYYHDSLAKYHGAIYSQLDKSRTAS</sequence>
<dbReference type="AlphaFoldDB" id="A0A165MPD1"/>
<protein>
    <submittedName>
        <fullName evidence="1">TPR-like protein</fullName>
    </submittedName>
</protein>